<dbReference type="AlphaFoldDB" id="A0A0F9B9S9"/>
<accession>A0A0F9B9S9</accession>
<name>A0A0F9B9S9_9ZZZZ</name>
<comment type="caution">
    <text evidence="1">The sequence shown here is derived from an EMBL/GenBank/DDBJ whole genome shotgun (WGS) entry which is preliminary data.</text>
</comment>
<gene>
    <name evidence="1" type="ORF">LCGC14_2554520</name>
</gene>
<proteinExistence type="predicted"/>
<organism evidence="1">
    <name type="scientific">marine sediment metagenome</name>
    <dbReference type="NCBI Taxonomy" id="412755"/>
    <lineage>
        <taxon>unclassified sequences</taxon>
        <taxon>metagenomes</taxon>
        <taxon>ecological metagenomes</taxon>
    </lineage>
</organism>
<protein>
    <submittedName>
        <fullName evidence="1">Uncharacterized protein</fullName>
    </submittedName>
</protein>
<dbReference type="EMBL" id="LAZR01042010">
    <property type="protein sequence ID" value="KKL10567.1"/>
    <property type="molecule type" value="Genomic_DNA"/>
</dbReference>
<evidence type="ECO:0000313" key="1">
    <source>
        <dbReference type="EMBL" id="KKL10567.1"/>
    </source>
</evidence>
<reference evidence="1" key="1">
    <citation type="journal article" date="2015" name="Nature">
        <title>Complex archaea that bridge the gap between prokaryotes and eukaryotes.</title>
        <authorList>
            <person name="Spang A."/>
            <person name="Saw J.H."/>
            <person name="Jorgensen S.L."/>
            <person name="Zaremba-Niedzwiedzka K."/>
            <person name="Martijn J."/>
            <person name="Lind A.E."/>
            <person name="van Eijk R."/>
            <person name="Schleper C."/>
            <person name="Guy L."/>
            <person name="Ettema T.J."/>
        </authorList>
    </citation>
    <scope>NUCLEOTIDE SEQUENCE</scope>
</reference>
<sequence length="81" mass="9177">MNKEGIMEDNRKGTWGDVTEECKMDYHGHGYAIVTHNGCRVAEVGHKAFDVREAKNYRVASKPNSMDADLAGFFKVEKRND</sequence>